<evidence type="ECO:0000256" key="3">
    <source>
        <dbReference type="ARBA" id="ARBA00022574"/>
    </source>
</evidence>
<dbReference type="PANTHER" id="PTHR18359:SF0">
    <property type="entry name" value="U3 SMALL NUCLEOLAR RNA-ASSOCIATED PROTEIN 18 HOMOLOG"/>
    <property type="match status" value="1"/>
</dbReference>
<keyword evidence="5" id="KW-0539">Nucleus</keyword>
<dbReference type="PANTHER" id="PTHR18359">
    <property type="entry name" value="WD-REPEAT PROTEIN-RELATED"/>
    <property type="match status" value="1"/>
</dbReference>
<comment type="caution">
    <text evidence="7">The sequence shown here is derived from an EMBL/GenBank/DDBJ whole genome shotgun (WGS) entry which is preliminary data.</text>
</comment>
<keyword evidence="2" id="KW-0698">rRNA processing</keyword>
<feature type="compositionally biased region" description="Polar residues" evidence="6">
    <location>
        <begin position="203"/>
        <end position="213"/>
    </location>
</feature>
<evidence type="ECO:0000313" key="7">
    <source>
        <dbReference type="EMBL" id="KAF2101937.1"/>
    </source>
</evidence>
<comment type="subcellular location">
    <subcellularLocation>
        <location evidence="1">Nucleus</location>
        <location evidence="1">Nucleolus</location>
    </subcellularLocation>
</comment>
<keyword evidence="3" id="KW-0853">WD repeat</keyword>
<dbReference type="Proteomes" id="UP000799772">
    <property type="component" value="Unassembled WGS sequence"/>
</dbReference>
<dbReference type="GO" id="GO:0034388">
    <property type="term" value="C:Pwp2p-containing subcomplex of 90S preribosome"/>
    <property type="evidence" value="ECO:0007669"/>
    <property type="project" value="TreeGrafter"/>
</dbReference>
<evidence type="ECO:0000256" key="1">
    <source>
        <dbReference type="ARBA" id="ARBA00004604"/>
    </source>
</evidence>
<evidence type="ECO:0000256" key="6">
    <source>
        <dbReference type="SAM" id="MobiDB-lite"/>
    </source>
</evidence>
<dbReference type="SUPFAM" id="SSF50978">
    <property type="entry name" value="WD40 repeat-like"/>
    <property type="match status" value="1"/>
</dbReference>
<feature type="non-terminal residue" evidence="7">
    <location>
        <position position="582"/>
    </location>
</feature>
<feature type="region of interest" description="Disordered" evidence="6">
    <location>
        <begin position="83"/>
        <end position="107"/>
    </location>
</feature>
<dbReference type="OrthoDB" id="1935146at2759"/>
<dbReference type="GO" id="GO:0006364">
    <property type="term" value="P:rRNA processing"/>
    <property type="evidence" value="ECO:0007669"/>
    <property type="project" value="UniProtKB-KW"/>
</dbReference>
<dbReference type="InterPro" id="IPR015943">
    <property type="entry name" value="WD40/YVTN_repeat-like_dom_sf"/>
</dbReference>
<proteinExistence type="predicted"/>
<accession>A0A9P4MBZ8</accession>
<dbReference type="InterPro" id="IPR045161">
    <property type="entry name" value="Utp18"/>
</dbReference>
<reference evidence="7" key="1">
    <citation type="journal article" date="2020" name="Stud. Mycol.">
        <title>101 Dothideomycetes genomes: a test case for predicting lifestyles and emergence of pathogens.</title>
        <authorList>
            <person name="Haridas S."/>
            <person name="Albert R."/>
            <person name="Binder M."/>
            <person name="Bloem J."/>
            <person name="Labutti K."/>
            <person name="Salamov A."/>
            <person name="Andreopoulos B."/>
            <person name="Baker S."/>
            <person name="Barry K."/>
            <person name="Bills G."/>
            <person name="Bluhm B."/>
            <person name="Cannon C."/>
            <person name="Castanera R."/>
            <person name="Culley D."/>
            <person name="Daum C."/>
            <person name="Ezra D."/>
            <person name="Gonzalez J."/>
            <person name="Henrissat B."/>
            <person name="Kuo A."/>
            <person name="Liang C."/>
            <person name="Lipzen A."/>
            <person name="Lutzoni F."/>
            <person name="Magnuson J."/>
            <person name="Mondo S."/>
            <person name="Nolan M."/>
            <person name="Ohm R."/>
            <person name="Pangilinan J."/>
            <person name="Park H.-J."/>
            <person name="Ramirez L."/>
            <person name="Alfaro M."/>
            <person name="Sun H."/>
            <person name="Tritt A."/>
            <person name="Yoshinaga Y."/>
            <person name="Zwiers L.-H."/>
            <person name="Turgeon B."/>
            <person name="Goodwin S."/>
            <person name="Spatafora J."/>
            <person name="Crous P."/>
            <person name="Grigoriev I."/>
        </authorList>
    </citation>
    <scope>NUCLEOTIDE SEQUENCE</scope>
    <source>
        <strain evidence="7">CBS 133067</strain>
    </source>
</reference>
<feature type="region of interest" description="Disordered" evidence="6">
    <location>
        <begin position="203"/>
        <end position="224"/>
    </location>
</feature>
<organism evidence="7 8">
    <name type="scientific">Rhizodiscina lignyota</name>
    <dbReference type="NCBI Taxonomy" id="1504668"/>
    <lineage>
        <taxon>Eukaryota</taxon>
        <taxon>Fungi</taxon>
        <taxon>Dikarya</taxon>
        <taxon>Ascomycota</taxon>
        <taxon>Pezizomycotina</taxon>
        <taxon>Dothideomycetes</taxon>
        <taxon>Pleosporomycetidae</taxon>
        <taxon>Aulographales</taxon>
        <taxon>Rhizodiscinaceae</taxon>
        <taxon>Rhizodiscina</taxon>
    </lineage>
</organism>
<evidence type="ECO:0000256" key="4">
    <source>
        <dbReference type="ARBA" id="ARBA00022737"/>
    </source>
</evidence>
<dbReference type="EMBL" id="ML978123">
    <property type="protein sequence ID" value="KAF2101937.1"/>
    <property type="molecule type" value="Genomic_DNA"/>
</dbReference>
<gene>
    <name evidence="7" type="ORF">NA57DRAFT_26003</name>
</gene>
<evidence type="ECO:0000256" key="2">
    <source>
        <dbReference type="ARBA" id="ARBA00022552"/>
    </source>
</evidence>
<dbReference type="FunFam" id="2.130.10.10:FF:000549">
    <property type="entry name" value="Small nucleolar ribonucleoprotein complex subunit"/>
    <property type="match status" value="1"/>
</dbReference>
<sequence length="582" mass="64230">KDEEEEELEQLVFGDYGGLSNSLAAMQKRRDGHQKQLDRGLGGAAEDEEDEDQFAKVDDADLFYIDSGPMDAGAKAQALVKIADTSDSEDEFAARDPPAWEDSEDERITVSLASVPRLRKLRNTEDEDIVGGKEYIKRLRRQFERLNGRPEWARWAEEGQRKRRSSGDGELDEDELSGDEDVEMELDGEHNNLSVKPLSAMLQDTDSFGPSSEPSRKKRKLQPEVLDIQRLKDIPGSQPSAVTSLTTHPTLPLLLSSGPSSTLFLHHILPMNAADPNPLLTSLHIKHTPLSTTAFHPSPADQRIFLSSRRRYFHVWNLQTGIVSKVSHVYGHASEQRSMETFKISPDGSHLALLGSAKKGGGVVNILDAQTLQWAAQCRVESKGGIADFAWWRDGKGLCILGKNGEVTEWSLEELRTIARWVDEGAVGTAVICLGGKSDSTLGGDRWVAVGSLGGIVNVYDRSTWAEVEAQKTKDNGGVPSQPKPKKMLDQLTTTITHLEISHDGQLLLMASKWKRDALRLVHLPSCTVYRNWPTSGTPLGRVSAVTWAKPHVLGNNAAKEGVVSVLFVANESGKIRMWEVR</sequence>
<keyword evidence="4" id="KW-0677">Repeat</keyword>
<dbReference type="InterPro" id="IPR036322">
    <property type="entry name" value="WD40_repeat_dom_sf"/>
</dbReference>
<name>A0A9P4MBZ8_9PEZI</name>
<evidence type="ECO:0000256" key="5">
    <source>
        <dbReference type="ARBA" id="ARBA00023242"/>
    </source>
</evidence>
<evidence type="ECO:0000313" key="8">
    <source>
        <dbReference type="Proteomes" id="UP000799772"/>
    </source>
</evidence>
<keyword evidence="8" id="KW-1185">Reference proteome</keyword>
<feature type="region of interest" description="Disordered" evidence="6">
    <location>
        <begin position="156"/>
        <end position="177"/>
    </location>
</feature>
<dbReference type="GO" id="GO:0032040">
    <property type="term" value="C:small-subunit processome"/>
    <property type="evidence" value="ECO:0007669"/>
    <property type="project" value="TreeGrafter"/>
</dbReference>
<dbReference type="Gene3D" id="2.130.10.10">
    <property type="entry name" value="YVTN repeat-like/Quinoprotein amine dehydrogenase"/>
    <property type="match status" value="1"/>
</dbReference>
<feature type="non-terminal residue" evidence="7">
    <location>
        <position position="1"/>
    </location>
</feature>
<dbReference type="AlphaFoldDB" id="A0A9P4MBZ8"/>
<protein>
    <submittedName>
        <fullName evidence="7">WD40 repeat-like protein</fullName>
    </submittedName>
</protein>
<feature type="region of interest" description="Disordered" evidence="6">
    <location>
        <begin position="24"/>
        <end position="52"/>
    </location>
</feature>